<reference evidence="2 3" key="1">
    <citation type="journal article" date="2019" name="Nat. Ecol. Evol.">
        <title>Megaphylogeny resolves global patterns of mushroom evolution.</title>
        <authorList>
            <person name="Varga T."/>
            <person name="Krizsan K."/>
            <person name="Foldi C."/>
            <person name="Dima B."/>
            <person name="Sanchez-Garcia M."/>
            <person name="Sanchez-Ramirez S."/>
            <person name="Szollosi G.J."/>
            <person name="Szarkandi J.G."/>
            <person name="Papp V."/>
            <person name="Albert L."/>
            <person name="Andreopoulos W."/>
            <person name="Angelini C."/>
            <person name="Antonin V."/>
            <person name="Barry K.W."/>
            <person name="Bougher N.L."/>
            <person name="Buchanan P."/>
            <person name="Buyck B."/>
            <person name="Bense V."/>
            <person name="Catcheside P."/>
            <person name="Chovatia M."/>
            <person name="Cooper J."/>
            <person name="Damon W."/>
            <person name="Desjardin D."/>
            <person name="Finy P."/>
            <person name="Geml J."/>
            <person name="Haridas S."/>
            <person name="Hughes K."/>
            <person name="Justo A."/>
            <person name="Karasinski D."/>
            <person name="Kautmanova I."/>
            <person name="Kiss B."/>
            <person name="Kocsube S."/>
            <person name="Kotiranta H."/>
            <person name="LaButti K.M."/>
            <person name="Lechner B.E."/>
            <person name="Liimatainen K."/>
            <person name="Lipzen A."/>
            <person name="Lukacs Z."/>
            <person name="Mihaltcheva S."/>
            <person name="Morgado L.N."/>
            <person name="Niskanen T."/>
            <person name="Noordeloos M.E."/>
            <person name="Ohm R.A."/>
            <person name="Ortiz-Santana B."/>
            <person name="Ovrebo C."/>
            <person name="Racz N."/>
            <person name="Riley R."/>
            <person name="Savchenko A."/>
            <person name="Shiryaev A."/>
            <person name="Soop K."/>
            <person name="Spirin V."/>
            <person name="Szebenyi C."/>
            <person name="Tomsovsky M."/>
            <person name="Tulloss R.E."/>
            <person name="Uehling J."/>
            <person name="Grigoriev I.V."/>
            <person name="Vagvolgyi C."/>
            <person name="Papp T."/>
            <person name="Martin F.M."/>
            <person name="Miettinen O."/>
            <person name="Hibbett D.S."/>
            <person name="Nagy L.G."/>
        </authorList>
    </citation>
    <scope>NUCLEOTIDE SEQUENCE [LARGE SCALE GENOMIC DNA]</scope>
    <source>
        <strain evidence="2 3">CBS 962.96</strain>
    </source>
</reference>
<evidence type="ECO:0000256" key="1">
    <source>
        <dbReference type="SAM" id="MobiDB-lite"/>
    </source>
</evidence>
<name>A0A4V6T5E1_DENBC</name>
<accession>A0A4V6T5E1</accession>
<evidence type="ECO:0000313" key="3">
    <source>
        <dbReference type="Proteomes" id="UP000297245"/>
    </source>
</evidence>
<feature type="compositionally biased region" description="Basic and acidic residues" evidence="1">
    <location>
        <begin position="144"/>
        <end position="161"/>
    </location>
</feature>
<dbReference type="OrthoDB" id="3129795at2759"/>
<dbReference type="EMBL" id="ML179211">
    <property type="protein sequence ID" value="THU95005.1"/>
    <property type="molecule type" value="Genomic_DNA"/>
</dbReference>
<feature type="compositionally biased region" description="Basic and acidic residues" evidence="1">
    <location>
        <begin position="206"/>
        <end position="216"/>
    </location>
</feature>
<proteinExistence type="predicted"/>
<evidence type="ECO:0000313" key="2">
    <source>
        <dbReference type="EMBL" id="THU95005.1"/>
    </source>
</evidence>
<dbReference type="AlphaFoldDB" id="A0A4V6T5E1"/>
<dbReference type="Proteomes" id="UP000297245">
    <property type="component" value="Unassembled WGS sequence"/>
</dbReference>
<feature type="region of interest" description="Disordered" evidence="1">
    <location>
        <begin position="194"/>
        <end position="231"/>
    </location>
</feature>
<feature type="region of interest" description="Disordered" evidence="1">
    <location>
        <begin position="136"/>
        <end position="167"/>
    </location>
</feature>
<keyword evidence="3" id="KW-1185">Reference proteome</keyword>
<gene>
    <name evidence="2" type="ORF">K435DRAFT_142847</name>
</gene>
<sequence>MFGTDYNPPNNNNTVSFPHPHPLSFQPAALLSSMANAMEPVGSSSVTSVPTNPTNNSDLIHGGTIPMPNRSSSSTSPHPMDPVNALDPVDVLNLNLNLGLGAVRDRDREEEQRMREVQWKIVEYIREGNVKIKTARGRGHVRRGRDSDGEGESRNRSREDGDVYEEGVMGTGGWSLESFEMGDPGVEEDGGMWVVSDEGGEVGGGDSREGRERRDEEGDAGEEEREKNMHPLEGSLIRGQFFFLSVFIYLLWNDL</sequence>
<organism evidence="2 3">
    <name type="scientific">Dendrothele bispora (strain CBS 962.96)</name>
    <dbReference type="NCBI Taxonomy" id="1314807"/>
    <lineage>
        <taxon>Eukaryota</taxon>
        <taxon>Fungi</taxon>
        <taxon>Dikarya</taxon>
        <taxon>Basidiomycota</taxon>
        <taxon>Agaricomycotina</taxon>
        <taxon>Agaricomycetes</taxon>
        <taxon>Agaricomycetidae</taxon>
        <taxon>Agaricales</taxon>
        <taxon>Agaricales incertae sedis</taxon>
        <taxon>Dendrothele</taxon>
    </lineage>
</organism>
<protein>
    <submittedName>
        <fullName evidence="2">Uncharacterized protein</fullName>
    </submittedName>
</protein>